<keyword evidence="4" id="KW-0645">Protease</keyword>
<dbReference type="InterPro" id="IPR052179">
    <property type="entry name" value="DD-CPase-like"/>
</dbReference>
<accession>A0A6J4RNU7</accession>
<evidence type="ECO:0000313" key="4">
    <source>
        <dbReference type="EMBL" id="CAA9477880.1"/>
    </source>
</evidence>
<dbReference type="InterPro" id="IPR003709">
    <property type="entry name" value="VanY-like_core_dom"/>
</dbReference>
<feature type="domain" description="D-alanyl-D-alanine carboxypeptidase-like core" evidence="3">
    <location>
        <begin position="144"/>
        <end position="270"/>
    </location>
</feature>
<proteinExistence type="predicted"/>
<sequence length="297" mass="32217">MIREARGKTTGLAERARRLRRRAEVLAAILVLFSMPLLWSLSQQVRPTPINALAQPVTRAGSLPQAPGPAQTAATQTDVARTDAAARTSRGESVEVAHEGPPTKGCDDPRVLVDRTHALPADYAPANLVSLRRLGVPVLGRDALLRREAAENLEHLVASAAAVGEELTVASAYRSYADQRASHARLVSVYGRRADKVSASPGHSQHQLGTAVDFTNAAVGYEVRRGFGYTGASRWLAAHAHEYGFVLAYPLDGEAKTGYGWEPWHYRYVGADVARRIRESKLGLQGFLLREGVLPRC</sequence>
<dbReference type="PANTHER" id="PTHR34385">
    <property type="entry name" value="D-ALANYL-D-ALANINE CARBOXYPEPTIDASE"/>
    <property type="match status" value="1"/>
</dbReference>
<keyword evidence="4" id="KW-0121">Carboxypeptidase</keyword>
<dbReference type="InterPro" id="IPR009045">
    <property type="entry name" value="Zn_M74/Hedgehog-like"/>
</dbReference>
<dbReference type="EC" id="3.4.16.4" evidence="4"/>
<dbReference type="AlphaFoldDB" id="A0A6J4RNU7"/>
<dbReference type="PANTHER" id="PTHR34385:SF1">
    <property type="entry name" value="PEPTIDOGLYCAN L-ALANYL-D-GLUTAMATE ENDOPEPTIDASE CWLK"/>
    <property type="match status" value="1"/>
</dbReference>
<evidence type="ECO:0000259" key="3">
    <source>
        <dbReference type="Pfam" id="PF02557"/>
    </source>
</evidence>
<dbReference type="GO" id="GO:0006508">
    <property type="term" value="P:proteolysis"/>
    <property type="evidence" value="ECO:0007669"/>
    <property type="project" value="InterPro"/>
</dbReference>
<name>A0A6J4RNU7_9ACTN</name>
<dbReference type="GO" id="GO:0009002">
    <property type="term" value="F:serine-type D-Ala-D-Ala carboxypeptidase activity"/>
    <property type="evidence" value="ECO:0007669"/>
    <property type="project" value="UniProtKB-EC"/>
</dbReference>
<feature type="compositionally biased region" description="Low complexity" evidence="1">
    <location>
        <begin position="64"/>
        <end position="88"/>
    </location>
</feature>
<keyword evidence="2" id="KW-0472">Membrane</keyword>
<dbReference type="CDD" id="cd14852">
    <property type="entry name" value="LD-carboxypeptidase"/>
    <property type="match status" value="1"/>
</dbReference>
<dbReference type="SUPFAM" id="SSF55166">
    <property type="entry name" value="Hedgehog/DD-peptidase"/>
    <property type="match status" value="1"/>
</dbReference>
<organism evidence="4">
    <name type="scientific">uncultured Rubrobacteraceae bacterium</name>
    <dbReference type="NCBI Taxonomy" id="349277"/>
    <lineage>
        <taxon>Bacteria</taxon>
        <taxon>Bacillati</taxon>
        <taxon>Actinomycetota</taxon>
        <taxon>Rubrobacteria</taxon>
        <taxon>Rubrobacterales</taxon>
        <taxon>Rubrobacteraceae</taxon>
        <taxon>environmental samples</taxon>
    </lineage>
</organism>
<keyword evidence="2" id="KW-0812">Transmembrane</keyword>
<evidence type="ECO:0000256" key="2">
    <source>
        <dbReference type="SAM" id="Phobius"/>
    </source>
</evidence>
<reference evidence="4" key="1">
    <citation type="submission" date="2020-02" db="EMBL/GenBank/DDBJ databases">
        <authorList>
            <person name="Meier V. D."/>
        </authorList>
    </citation>
    <scope>NUCLEOTIDE SEQUENCE</scope>
    <source>
        <strain evidence="4">AVDCRST_MAG02</strain>
    </source>
</reference>
<dbReference type="InterPro" id="IPR058193">
    <property type="entry name" value="VanY/YodJ_core_dom"/>
</dbReference>
<feature type="region of interest" description="Disordered" evidence="1">
    <location>
        <begin position="60"/>
        <end position="109"/>
    </location>
</feature>
<dbReference type="Pfam" id="PF02557">
    <property type="entry name" value="VanY"/>
    <property type="match status" value="1"/>
</dbReference>
<gene>
    <name evidence="4" type="ORF">AVDCRST_MAG02-4617</name>
</gene>
<protein>
    <submittedName>
        <fullName evidence="4">D-alanyl-D-alanine carboxypeptidase</fullName>
        <ecNumber evidence="4">3.4.16.4</ecNumber>
    </submittedName>
</protein>
<keyword evidence="4" id="KW-0378">Hydrolase</keyword>
<keyword evidence="2" id="KW-1133">Transmembrane helix</keyword>
<dbReference type="Gene3D" id="3.30.1380.10">
    <property type="match status" value="1"/>
</dbReference>
<feature type="compositionally biased region" description="Basic and acidic residues" evidence="1">
    <location>
        <begin position="89"/>
        <end position="98"/>
    </location>
</feature>
<feature type="transmembrane region" description="Helical" evidence="2">
    <location>
        <begin position="25"/>
        <end position="42"/>
    </location>
</feature>
<dbReference type="EMBL" id="CADCVH010000118">
    <property type="protein sequence ID" value="CAA9477880.1"/>
    <property type="molecule type" value="Genomic_DNA"/>
</dbReference>
<evidence type="ECO:0000256" key="1">
    <source>
        <dbReference type="SAM" id="MobiDB-lite"/>
    </source>
</evidence>